<keyword evidence="2" id="KW-0175">Coiled coil</keyword>
<dbReference type="RefSeq" id="WP_138192447.1">
    <property type="nucleotide sequence ID" value="NZ_VCIW01000002.1"/>
</dbReference>
<proteinExistence type="inferred from homology"/>
<dbReference type="PANTHER" id="PTHR31088:SF6">
    <property type="entry name" value="PHAGE SHOCK PROTEIN A"/>
    <property type="match status" value="1"/>
</dbReference>
<protein>
    <submittedName>
        <fullName evidence="3">PspA/IM30 family protein</fullName>
    </submittedName>
</protein>
<evidence type="ECO:0000256" key="1">
    <source>
        <dbReference type="ARBA" id="ARBA00043985"/>
    </source>
</evidence>
<dbReference type="OrthoDB" id="9779630at2"/>
<gene>
    <name evidence="3" type="ORF">FE782_03170</name>
</gene>
<accession>A0A5R9GC15</accession>
<organism evidence="3 4">
    <name type="scientific">Paenibacillus antri</name>
    <dbReference type="NCBI Taxonomy" id="2582848"/>
    <lineage>
        <taxon>Bacteria</taxon>
        <taxon>Bacillati</taxon>
        <taxon>Bacillota</taxon>
        <taxon>Bacilli</taxon>
        <taxon>Bacillales</taxon>
        <taxon>Paenibacillaceae</taxon>
        <taxon>Paenibacillus</taxon>
    </lineage>
</organism>
<comment type="similarity">
    <text evidence="1">Belongs to the PspA/Vipp/IM30 family.</text>
</comment>
<dbReference type="Proteomes" id="UP000309676">
    <property type="component" value="Unassembled WGS sequence"/>
</dbReference>
<dbReference type="EMBL" id="VCIW01000002">
    <property type="protein sequence ID" value="TLS53291.1"/>
    <property type="molecule type" value="Genomic_DNA"/>
</dbReference>
<comment type="caution">
    <text evidence="3">The sequence shown here is derived from an EMBL/GenBank/DDBJ whole genome shotgun (WGS) entry which is preliminary data.</text>
</comment>
<feature type="coiled-coil region" evidence="2">
    <location>
        <begin position="26"/>
        <end position="135"/>
    </location>
</feature>
<dbReference type="Pfam" id="PF04012">
    <property type="entry name" value="PspA_IM30"/>
    <property type="match status" value="1"/>
</dbReference>
<evidence type="ECO:0000313" key="4">
    <source>
        <dbReference type="Proteomes" id="UP000309676"/>
    </source>
</evidence>
<name>A0A5R9GC15_9BACL</name>
<evidence type="ECO:0000256" key="2">
    <source>
        <dbReference type="SAM" id="Coils"/>
    </source>
</evidence>
<reference evidence="3 4" key="1">
    <citation type="submission" date="2019-05" db="EMBL/GenBank/DDBJ databases">
        <authorList>
            <person name="Narsing Rao M.P."/>
            <person name="Li W.J."/>
        </authorList>
    </citation>
    <scope>NUCLEOTIDE SEQUENCE [LARGE SCALE GENOMIC DNA]</scope>
    <source>
        <strain evidence="3 4">SYSU_K30003</strain>
    </source>
</reference>
<dbReference type="PANTHER" id="PTHR31088">
    <property type="entry name" value="MEMBRANE-ASSOCIATED PROTEIN VIPP1, CHLOROPLASTIC"/>
    <property type="match status" value="1"/>
</dbReference>
<dbReference type="AlphaFoldDB" id="A0A5R9GC15"/>
<dbReference type="InterPro" id="IPR007157">
    <property type="entry name" value="PspA_VIPP1"/>
</dbReference>
<keyword evidence="4" id="KW-1185">Reference proteome</keyword>
<sequence length="222" mass="25138">MGVFQRIKDMTVASIHDVLDKVEDPVVMLNQYLRDMEEEIAKAEVTVAKQIASERKLKQRLDEAKRAGDALMAKAEEELRAGREETARAALEENLKYAAKVEETETLYEQTKTHAAELTSQLHQMKEEFYKMRNKRNELVQRAQLARIKKQTATVSSANVIENGGAARGFHRMEEKILQMEAEAEVSRFPYGTAVTADPAKNERVDAQLEDLKKKLSESAGQ</sequence>
<evidence type="ECO:0000313" key="3">
    <source>
        <dbReference type="EMBL" id="TLS53291.1"/>
    </source>
</evidence>